<dbReference type="InterPro" id="IPR041183">
    <property type="entry name" value="Cyclophilin-like"/>
</dbReference>
<dbReference type="Proteomes" id="UP000592216">
    <property type="component" value="Unassembled WGS sequence"/>
</dbReference>
<dbReference type="Gene3D" id="2.40.100.20">
    <property type="match status" value="1"/>
</dbReference>
<dbReference type="AlphaFoldDB" id="A0A850QE97"/>
<reference evidence="2 3" key="1">
    <citation type="submission" date="2020-04" db="EMBL/GenBank/DDBJ databases">
        <title>Donghicola sp., a member of the Rhodobacteraceae family isolated from mangrove forest in Thailand.</title>
        <authorList>
            <person name="Charoenyingcharoen P."/>
            <person name="Yukphan P."/>
        </authorList>
    </citation>
    <scope>NUCLEOTIDE SEQUENCE [LARGE SCALE GENOMIC DNA]</scope>
    <source>
        <strain evidence="2 3">B5-SW-15</strain>
    </source>
</reference>
<dbReference type="Pfam" id="PF18050">
    <property type="entry name" value="Cyclophil_like2"/>
    <property type="match status" value="1"/>
</dbReference>
<evidence type="ECO:0000313" key="2">
    <source>
        <dbReference type="EMBL" id="NVO25268.1"/>
    </source>
</evidence>
<accession>A0A850QE97</accession>
<evidence type="ECO:0000313" key="3">
    <source>
        <dbReference type="Proteomes" id="UP000592216"/>
    </source>
</evidence>
<organism evidence="2 3">
    <name type="scientific">Donghicola mangrovi</name>
    <dbReference type="NCBI Taxonomy" id="2729614"/>
    <lineage>
        <taxon>Bacteria</taxon>
        <taxon>Pseudomonadati</taxon>
        <taxon>Pseudomonadota</taxon>
        <taxon>Alphaproteobacteria</taxon>
        <taxon>Rhodobacterales</taxon>
        <taxon>Roseobacteraceae</taxon>
        <taxon>Donghicola</taxon>
    </lineage>
</organism>
<evidence type="ECO:0000259" key="1">
    <source>
        <dbReference type="Pfam" id="PF18050"/>
    </source>
</evidence>
<sequence length="116" mass="12350">MKINVIAGEVVMPATLDNSAAARDFASLLPLELTLTDYHGTEKVADLNRTLDASDAPDSYKPAAGDITQYAPWQNLAIFIKPFSAARGLVRLGAFDGDYSALKAPGNVAVRIELAD</sequence>
<dbReference type="InterPro" id="IPR029000">
    <property type="entry name" value="Cyclophilin-like_dom_sf"/>
</dbReference>
<feature type="domain" description="Cyclophilin-like" evidence="1">
    <location>
        <begin position="6"/>
        <end position="113"/>
    </location>
</feature>
<gene>
    <name evidence="2" type="ORF">HJ536_18070</name>
</gene>
<dbReference type="EMBL" id="JABCJE010000013">
    <property type="protein sequence ID" value="NVO25268.1"/>
    <property type="molecule type" value="Genomic_DNA"/>
</dbReference>
<comment type="caution">
    <text evidence="2">The sequence shown here is derived from an EMBL/GenBank/DDBJ whole genome shotgun (WGS) entry which is preliminary data.</text>
</comment>
<name>A0A850QE97_9RHOB</name>
<dbReference type="SUPFAM" id="SSF50891">
    <property type="entry name" value="Cyclophilin-like"/>
    <property type="match status" value="1"/>
</dbReference>
<proteinExistence type="predicted"/>
<protein>
    <recommendedName>
        <fullName evidence="1">Cyclophilin-like domain-containing protein</fullName>
    </recommendedName>
</protein>